<keyword evidence="1 2" id="KW-0238">DNA-binding</keyword>
<dbReference type="PANTHER" id="PTHR30055">
    <property type="entry name" value="HTH-TYPE TRANSCRIPTIONAL REGULATOR RUTR"/>
    <property type="match status" value="1"/>
</dbReference>
<name>A0ABS2IGV1_9GAMM</name>
<reference evidence="5 6" key="1">
    <citation type="submission" date="2021-02" db="EMBL/GenBank/DDBJ databases">
        <authorList>
            <person name="Lee D.-H."/>
        </authorList>
    </citation>
    <scope>NUCLEOTIDE SEQUENCE [LARGE SCALE GENOMIC DNA]</scope>
    <source>
        <strain evidence="5 6">UL073</strain>
    </source>
</reference>
<proteinExistence type="predicted"/>
<dbReference type="EMBL" id="JAFEUP010000005">
    <property type="protein sequence ID" value="MBM7062289.1"/>
    <property type="molecule type" value="Genomic_DNA"/>
</dbReference>
<dbReference type="InterPro" id="IPR023772">
    <property type="entry name" value="DNA-bd_HTH_TetR-type_CS"/>
</dbReference>
<evidence type="ECO:0000259" key="4">
    <source>
        <dbReference type="PROSITE" id="PS50977"/>
    </source>
</evidence>
<dbReference type="SUPFAM" id="SSF48498">
    <property type="entry name" value="Tetracyclin repressor-like, C-terminal domain"/>
    <property type="match status" value="1"/>
</dbReference>
<dbReference type="RefSeq" id="WP_205349482.1">
    <property type="nucleotide sequence ID" value="NZ_JAFEUP010000005.1"/>
</dbReference>
<dbReference type="Pfam" id="PF00440">
    <property type="entry name" value="TetR_N"/>
    <property type="match status" value="1"/>
</dbReference>
<evidence type="ECO:0000256" key="1">
    <source>
        <dbReference type="ARBA" id="ARBA00023125"/>
    </source>
</evidence>
<comment type="caution">
    <text evidence="5">The sequence shown here is derived from an EMBL/GenBank/DDBJ whole genome shotgun (WGS) entry which is preliminary data.</text>
</comment>
<gene>
    <name evidence="5" type="ORF">JQX08_16380</name>
</gene>
<protein>
    <submittedName>
        <fullName evidence="5">TetR/AcrR family transcriptional regulator</fullName>
    </submittedName>
</protein>
<dbReference type="PANTHER" id="PTHR30055:SF233">
    <property type="entry name" value="REGULATORY PROTEIN TETR"/>
    <property type="match status" value="1"/>
</dbReference>
<dbReference type="InterPro" id="IPR009057">
    <property type="entry name" value="Homeodomain-like_sf"/>
</dbReference>
<organism evidence="5 6">
    <name type="scientific">Zestomonas insulae</name>
    <dbReference type="NCBI Taxonomy" id="2809017"/>
    <lineage>
        <taxon>Bacteria</taxon>
        <taxon>Pseudomonadati</taxon>
        <taxon>Pseudomonadota</taxon>
        <taxon>Gammaproteobacteria</taxon>
        <taxon>Pseudomonadales</taxon>
        <taxon>Pseudomonadaceae</taxon>
        <taxon>Zestomonas</taxon>
    </lineage>
</organism>
<dbReference type="InterPro" id="IPR001647">
    <property type="entry name" value="HTH_TetR"/>
</dbReference>
<evidence type="ECO:0000313" key="6">
    <source>
        <dbReference type="Proteomes" id="UP000717995"/>
    </source>
</evidence>
<dbReference type="Proteomes" id="UP000717995">
    <property type="component" value="Unassembled WGS sequence"/>
</dbReference>
<dbReference type="SUPFAM" id="SSF46689">
    <property type="entry name" value="Homeodomain-like"/>
    <property type="match status" value="1"/>
</dbReference>
<evidence type="ECO:0000256" key="2">
    <source>
        <dbReference type="PROSITE-ProRule" id="PRU00335"/>
    </source>
</evidence>
<accession>A0ABS2IGV1</accession>
<dbReference type="PROSITE" id="PS01081">
    <property type="entry name" value="HTH_TETR_1"/>
    <property type="match status" value="1"/>
</dbReference>
<dbReference type="Gene3D" id="1.10.357.10">
    <property type="entry name" value="Tetracycline Repressor, domain 2"/>
    <property type="match status" value="1"/>
</dbReference>
<dbReference type="PRINTS" id="PR00455">
    <property type="entry name" value="HTHTETR"/>
</dbReference>
<evidence type="ECO:0000256" key="3">
    <source>
        <dbReference type="SAM" id="MobiDB-lite"/>
    </source>
</evidence>
<dbReference type="InterPro" id="IPR050109">
    <property type="entry name" value="HTH-type_TetR-like_transc_reg"/>
</dbReference>
<feature type="DNA-binding region" description="H-T-H motif" evidence="2">
    <location>
        <begin position="44"/>
        <end position="63"/>
    </location>
</feature>
<sequence length="220" mass="23784">MNRQPAPSPKRARGRPSADGSEPRERLLDTALALFARDGIRATSLRGIAQGAGVTPAMLNYYFGDKPRLLDALLDERLLPLVHTLSARLQDAGEAPLALASALVQGIASTVRSHPWLPPLWVREILCDGGMLREPLISRAAPLVPLLLAERFAVAQQRGRLNPALDPRLLVVSLIGLSLLPYAAEPLWRPLFADPALGDDALLRHTLGLLEHGLEVPDAP</sequence>
<feature type="region of interest" description="Disordered" evidence="3">
    <location>
        <begin position="1"/>
        <end position="24"/>
    </location>
</feature>
<evidence type="ECO:0000313" key="5">
    <source>
        <dbReference type="EMBL" id="MBM7062289.1"/>
    </source>
</evidence>
<feature type="domain" description="HTH tetR-type" evidence="4">
    <location>
        <begin position="21"/>
        <end position="81"/>
    </location>
</feature>
<keyword evidence="6" id="KW-1185">Reference proteome</keyword>
<dbReference type="InterPro" id="IPR036271">
    <property type="entry name" value="Tet_transcr_reg_TetR-rel_C_sf"/>
</dbReference>
<dbReference type="PROSITE" id="PS50977">
    <property type="entry name" value="HTH_TETR_2"/>
    <property type="match status" value="1"/>
</dbReference>